<dbReference type="Pfam" id="PF18115">
    <property type="entry name" value="Tudor_3"/>
    <property type="match status" value="1"/>
</dbReference>
<gene>
    <name evidence="6" type="ORF">NA57DRAFT_59000</name>
</gene>
<evidence type="ECO:0000256" key="4">
    <source>
        <dbReference type="SAM" id="MobiDB-lite"/>
    </source>
</evidence>
<dbReference type="InterPro" id="IPR001357">
    <property type="entry name" value="BRCT_dom"/>
</dbReference>
<dbReference type="GO" id="GO:0042393">
    <property type="term" value="F:histone binding"/>
    <property type="evidence" value="ECO:0007669"/>
    <property type="project" value="TreeGrafter"/>
</dbReference>
<dbReference type="EMBL" id="ML978130">
    <property type="protein sequence ID" value="KAF2095935.1"/>
    <property type="molecule type" value="Genomic_DNA"/>
</dbReference>
<comment type="caution">
    <text evidence="6">The sequence shown here is derived from an EMBL/GenBank/DDBJ whole genome shotgun (WGS) entry which is preliminary data.</text>
</comment>
<feature type="compositionally biased region" description="Polar residues" evidence="4">
    <location>
        <begin position="591"/>
        <end position="603"/>
    </location>
</feature>
<dbReference type="Proteomes" id="UP000799772">
    <property type="component" value="Unassembled WGS sequence"/>
</dbReference>
<feature type="compositionally biased region" description="Basic and acidic residues" evidence="4">
    <location>
        <begin position="366"/>
        <end position="390"/>
    </location>
</feature>
<feature type="compositionally biased region" description="Polar residues" evidence="4">
    <location>
        <begin position="617"/>
        <end position="631"/>
    </location>
</feature>
<feature type="region of interest" description="Disordered" evidence="4">
    <location>
        <begin position="1152"/>
        <end position="1176"/>
    </location>
</feature>
<organism evidence="6 7">
    <name type="scientific">Rhizodiscina lignyota</name>
    <dbReference type="NCBI Taxonomy" id="1504668"/>
    <lineage>
        <taxon>Eukaryota</taxon>
        <taxon>Fungi</taxon>
        <taxon>Dikarya</taxon>
        <taxon>Ascomycota</taxon>
        <taxon>Pezizomycotina</taxon>
        <taxon>Dothideomycetes</taxon>
        <taxon>Pleosporomycetidae</taxon>
        <taxon>Aulographales</taxon>
        <taxon>Rhizodiscinaceae</taxon>
        <taxon>Rhizodiscina</taxon>
    </lineage>
</organism>
<feature type="compositionally biased region" description="Polar residues" evidence="4">
    <location>
        <begin position="684"/>
        <end position="710"/>
    </location>
</feature>
<feature type="region of interest" description="Disordered" evidence="4">
    <location>
        <begin position="155"/>
        <end position="280"/>
    </location>
</feature>
<evidence type="ECO:0000256" key="1">
    <source>
        <dbReference type="ARBA" id="ARBA00004123"/>
    </source>
</evidence>
<dbReference type="InterPro" id="IPR036420">
    <property type="entry name" value="BRCT_dom_sf"/>
</dbReference>
<reference evidence="6" key="1">
    <citation type="journal article" date="2020" name="Stud. Mycol.">
        <title>101 Dothideomycetes genomes: a test case for predicting lifestyles and emergence of pathogens.</title>
        <authorList>
            <person name="Haridas S."/>
            <person name="Albert R."/>
            <person name="Binder M."/>
            <person name="Bloem J."/>
            <person name="Labutti K."/>
            <person name="Salamov A."/>
            <person name="Andreopoulos B."/>
            <person name="Baker S."/>
            <person name="Barry K."/>
            <person name="Bills G."/>
            <person name="Bluhm B."/>
            <person name="Cannon C."/>
            <person name="Castanera R."/>
            <person name="Culley D."/>
            <person name="Daum C."/>
            <person name="Ezra D."/>
            <person name="Gonzalez J."/>
            <person name="Henrissat B."/>
            <person name="Kuo A."/>
            <person name="Liang C."/>
            <person name="Lipzen A."/>
            <person name="Lutzoni F."/>
            <person name="Magnuson J."/>
            <person name="Mondo S."/>
            <person name="Nolan M."/>
            <person name="Ohm R."/>
            <person name="Pangilinan J."/>
            <person name="Park H.-J."/>
            <person name="Ramirez L."/>
            <person name="Alfaro M."/>
            <person name="Sun H."/>
            <person name="Tritt A."/>
            <person name="Yoshinaga Y."/>
            <person name="Zwiers L.-H."/>
            <person name="Turgeon B."/>
            <person name="Goodwin S."/>
            <person name="Spatafora J."/>
            <person name="Crous P."/>
            <person name="Grigoriev I."/>
        </authorList>
    </citation>
    <scope>NUCLEOTIDE SEQUENCE</scope>
    <source>
        <strain evidence="6">CBS 133067</strain>
    </source>
</reference>
<dbReference type="PANTHER" id="PTHR15321">
    <property type="entry name" value="TUMOR SUPPRESSOR P53-BINDING PROTEIN 1"/>
    <property type="match status" value="1"/>
</dbReference>
<feature type="compositionally biased region" description="Basic and acidic residues" evidence="4">
    <location>
        <begin position="559"/>
        <end position="570"/>
    </location>
</feature>
<dbReference type="InterPro" id="IPR047249">
    <property type="entry name" value="BRCT_p53bp1-like_rpt1"/>
</dbReference>
<name>A0A9P4M3P2_9PEZI</name>
<feature type="compositionally biased region" description="Basic and acidic residues" evidence="4">
    <location>
        <begin position="398"/>
        <end position="407"/>
    </location>
</feature>
<dbReference type="InterPro" id="IPR041297">
    <property type="entry name" value="Crb2_Tudor"/>
</dbReference>
<feature type="compositionally biased region" description="Polar residues" evidence="4">
    <location>
        <begin position="262"/>
        <end position="280"/>
    </location>
</feature>
<protein>
    <recommendedName>
        <fullName evidence="5">BRCT domain-containing protein</fullName>
    </recommendedName>
</protein>
<feature type="compositionally biased region" description="Polar residues" evidence="4">
    <location>
        <begin position="758"/>
        <end position="771"/>
    </location>
</feature>
<feature type="compositionally biased region" description="Basic and acidic residues" evidence="4">
    <location>
        <begin position="40"/>
        <end position="49"/>
    </location>
</feature>
<feature type="compositionally biased region" description="Polar residues" evidence="4">
    <location>
        <begin position="742"/>
        <end position="751"/>
    </location>
</feature>
<feature type="compositionally biased region" description="Basic and acidic residues" evidence="4">
    <location>
        <begin position="604"/>
        <end position="616"/>
    </location>
</feature>
<feature type="compositionally biased region" description="Basic residues" evidence="4">
    <location>
        <begin position="912"/>
        <end position="924"/>
    </location>
</feature>
<feature type="region of interest" description="Disordered" evidence="4">
    <location>
        <begin position="303"/>
        <end position="795"/>
    </location>
</feature>
<feature type="compositionally biased region" description="Polar residues" evidence="4">
    <location>
        <begin position="892"/>
        <end position="908"/>
    </location>
</feature>
<feature type="compositionally biased region" description="Acidic residues" evidence="4">
    <location>
        <begin position="469"/>
        <end position="482"/>
    </location>
</feature>
<feature type="region of interest" description="Disordered" evidence="4">
    <location>
        <begin position="811"/>
        <end position="961"/>
    </location>
</feature>
<evidence type="ECO:0000313" key="6">
    <source>
        <dbReference type="EMBL" id="KAF2095935.1"/>
    </source>
</evidence>
<dbReference type="PROSITE" id="PS50172">
    <property type="entry name" value="BRCT"/>
    <property type="match status" value="1"/>
</dbReference>
<dbReference type="OrthoDB" id="129353at2759"/>
<dbReference type="GO" id="GO:0045944">
    <property type="term" value="P:positive regulation of transcription by RNA polymerase II"/>
    <property type="evidence" value="ECO:0007669"/>
    <property type="project" value="TreeGrafter"/>
</dbReference>
<keyword evidence="3" id="KW-0539">Nucleus</keyword>
<dbReference type="Gene3D" id="3.40.50.10190">
    <property type="entry name" value="BRCT domain"/>
    <property type="match status" value="1"/>
</dbReference>
<dbReference type="SUPFAM" id="SSF52113">
    <property type="entry name" value="BRCT domain"/>
    <property type="match status" value="1"/>
</dbReference>
<keyword evidence="2" id="KW-0227">DNA damage</keyword>
<sequence>MTSTMDESLGSEQLAEIRRQLIYAPVSDLSHNHNPSVAEQDPRSSHHQFEAPNAAMRTDTMRQQFQSQIEDETSPRSLRDNSTQAEEADHEQAVEDSFDSPPHVRDRNRSRHSAVRRDNVPRLIPTKSSPAAPITMEGTPARLRMAHSFAGFVDAGDTQPMDSQIYKKITSSTDRSRDAPGDNSRFSVRSEEESEAVQHGDNGQIDLLSEWDQQAGDDNISDIDDEHMSGLSPETQSRVKAATFIVPKTPAMAGRKRDNRGQILSSIAETSQTKTSATKTPGSELAAMFAQNAGKDLISLTQAFNQTQAPSSPLPEGVRSDPVFERPSPNFVHGEPSSPLPRTSSPVKEIRSDPLRSATEPLETYRTMKESQEARARRMREEEERMRAEEGFEDEFDREMRRQERREQRKRLHVKLSSDALNSLDVDIPLQEFRSSSRVKHSSSRPNSRPATAQGLQRSPEKQKPVIEIADDDSIDESEEEQSVDKAKSSRSLRNVNAIEIPMTSSKNGFERRPEMTTTSSPIKGSIQPVHGVPATASQPEQITQSAPKATQTIAIADSQKEKPESQKENDDPDIAEQPGSQQHQDLDEANTITQSQFSISSNTRDKFIARLRETETSSITDPPPHTSQVQEHIRPVQADVPSSPPMLTSDARDDYDEGHNQNDETPLAEAPKIVQNEKFFKDQQLNSGEPTNGQTTVPESGSSGEQKQSRPLRSRFKTNKETATTSTTGTTGTSASNDTTLFHTARSQRTPSPPRQAPSQVSPSKTQAPRSTRARKLTEIAADPTPNQSFDQIDIDIDLMTADDVEFTNMMSGSSPVLPSRKKRKVYTAKKTTAIKPAQLLKIPPSTPSSARRQNEEEEEEGPASSPKQKQEQEAALTTSPPARRREQIVPTVTQARLGATLQNPESTLRRPGKLTRPSRKTPARLQPLSSTDDMYDPRERQKPPSEVAETPQAKNPPSAGAVATVLDYVDTREPVEDNMDDIDIVGLDGSAEKLTPNRVFARFRGLNNYYPATCLGLAKSDSVRFKVRFDDGTVDFVESQYVRRLELRVGDVIKIDLPSMRKDHIVRGFKDRIDPVASAMEPTAFPITDEMGFTTLVLSAKQRDSLSASAAIAPAPTVEVPIFNIYLTATMWPHFDERIYTHPSTAIAPAATPTNHPLPLAPDTPPSRSRRPTISTFNNIRTRESSASSFRQESTLFANMAFAVSFKEETSSERRSTMRAIVENGATLLEYGFDSLFSLPSLDKSHHDTGELSEDPLKLKLSSTSLGFVALITEVHSRRSKYLQALALGLPCLHYRWIQDCVAAKKLLPWEKYLLPAGESAWLGGVVRSRVLTPYMPADAKLTDTVQTREKLFHTTLENGQTSGVLLLESSRVGGTKSSKKANSSTSKGNTFKALDERRKLFLFMTYAIGATRVRRVKDMDEARSVLEDDNNHQWSWLYVDGDVGTAEHALGGGRSLERAAGASATGRERKRKRGVETDGSLELEMANANKKVKVVSDEGVIQSLILGALVV</sequence>
<dbReference type="SMART" id="SM00292">
    <property type="entry name" value="BRCT"/>
    <property type="match status" value="1"/>
</dbReference>
<feature type="compositionally biased region" description="Polar residues" evidence="4">
    <location>
        <begin position="536"/>
        <end position="554"/>
    </location>
</feature>
<dbReference type="Gene3D" id="2.30.30.140">
    <property type="match status" value="1"/>
</dbReference>
<evidence type="ECO:0000256" key="3">
    <source>
        <dbReference type="ARBA" id="ARBA00023242"/>
    </source>
</evidence>
<evidence type="ECO:0000259" key="5">
    <source>
        <dbReference type="PROSITE" id="PS50172"/>
    </source>
</evidence>
<evidence type="ECO:0000313" key="7">
    <source>
        <dbReference type="Proteomes" id="UP000799772"/>
    </source>
</evidence>
<feature type="compositionally biased region" description="Acidic residues" evidence="4">
    <location>
        <begin position="86"/>
        <end position="98"/>
    </location>
</feature>
<comment type="subcellular location">
    <subcellularLocation>
        <location evidence="1">Nucleus</location>
    </subcellularLocation>
</comment>
<dbReference type="GO" id="GO:0000077">
    <property type="term" value="P:DNA damage checkpoint signaling"/>
    <property type="evidence" value="ECO:0007669"/>
    <property type="project" value="TreeGrafter"/>
</dbReference>
<dbReference type="PANTHER" id="PTHR15321:SF3">
    <property type="entry name" value="TP53-BINDING PROTEIN 1"/>
    <property type="match status" value="1"/>
</dbReference>
<feature type="region of interest" description="Disordered" evidence="4">
    <location>
        <begin position="26"/>
        <end position="135"/>
    </location>
</feature>
<dbReference type="Pfam" id="PF00533">
    <property type="entry name" value="BRCT"/>
    <property type="match status" value="1"/>
</dbReference>
<dbReference type="CDD" id="cd17745">
    <property type="entry name" value="BRCT_p53bp1_rpt1"/>
    <property type="match status" value="1"/>
</dbReference>
<accession>A0A9P4M3P2</accession>
<dbReference type="InterPro" id="IPR047252">
    <property type="entry name" value="TP53BP1-like"/>
</dbReference>
<proteinExistence type="predicted"/>
<evidence type="ECO:0000256" key="2">
    <source>
        <dbReference type="ARBA" id="ARBA00022763"/>
    </source>
</evidence>
<dbReference type="GO" id="GO:0005634">
    <property type="term" value="C:nucleus"/>
    <property type="evidence" value="ECO:0007669"/>
    <property type="project" value="UniProtKB-SubCell"/>
</dbReference>
<keyword evidence="7" id="KW-1185">Reference proteome</keyword>
<feature type="compositionally biased region" description="Low complexity" evidence="4">
    <location>
        <begin position="722"/>
        <end position="741"/>
    </location>
</feature>
<feature type="domain" description="BRCT" evidence="5">
    <location>
        <begin position="1194"/>
        <end position="1317"/>
    </location>
</feature>